<evidence type="ECO:0000313" key="2">
    <source>
        <dbReference type="EMBL" id="OQD80236.1"/>
    </source>
</evidence>
<organism evidence="2 3">
    <name type="scientific">Penicillium antarcticum</name>
    <dbReference type="NCBI Taxonomy" id="416450"/>
    <lineage>
        <taxon>Eukaryota</taxon>
        <taxon>Fungi</taxon>
        <taxon>Dikarya</taxon>
        <taxon>Ascomycota</taxon>
        <taxon>Pezizomycotina</taxon>
        <taxon>Eurotiomycetes</taxon>
        <taxon>Eurotiomycetidae</taxon>
        <taxon>Eurotiales</taxon>
        <taxon>Aspergillaceae</taxon>
        <taxon>Penicillium</taxon>
    </lineage>
</organism>
<dbReference type="EMBL" id="MDYN01000037">
    <property type="protein sequence ID" value="OQD80236.1"/>
    <property type="molecule type" value="Genomic_DNA"/>
</dbReference>
<evidence type="ECO:0000256" key="1">
    <source>
        <dbReference type="SAM" id="MobiDB-lite"/>
    </source>
</evidence>
<reference evidence="3" key="1">
    <citation type="journal article" date="2017" name="Nat. Microbiol.">
        <title>Global analysis of biosynthetic gene clusters reveals vast potential of secondary metabolite production in Penicillium species.</title>
        <authorList>
            <person name="Nielsen J.C."/>
            <person name="Grijseels S."/>
            <person name="Prigent S."/>
            <person name="Ji B."/>
            <person name="Dainat J."/>
            <person name="Nielsen K.F."/>
            <person name="Frisvad J.C."/>
            <person name="Workman M."/>
            <person name="Nielsen J."/>
        </authorList>
    </citation>
    <scope>NUCLEOTIDE SEQUENCE [LARGE SCALE GENOMIC DNA]</scope>
    <source>
        <strain evidence="3">IBT 31811</strain>
    </source>
</reference>
<dbReference type="Proteomes" id="UP000191672">
    <property type="component" value="Unassembled WGS sequence"/>
</dbReference>
<name>A0A1V6PUS5_9EURO</name>
<feature type="region of interest" description="Disordered" evidence="1">
    <location>
        <begin position="1"/>
        <end position="21"/>
    </location>
</feature>
<feature type="compositionally biased region" description="Polar residues" evidence="1">
    <location>
        <begin position="7"/>
        <end position="19"/>
    </location>
</feature>
<gene>
    <name evidence="2" type="ORF">PENANT_c037G06970</name>
</gene>
<dbReference type="AlphaFoldDB" id="A0A1V6PUS5"/>
<sequence length="34" mass="3638">MVGSQILIPTSNSEQQETLGGSGEAFFPLQMQIV</sequence>
<comment type="caution">
    <text evidence="2">The sequence shown here is derived from an EMBL/GenBank/DDBJ whole genome shotgun (WGS) entry which is preliminary data.</text>
</comment>
<accession>A0A1V6PUS5</accession>
<proteinExistence type="predicted"/>
<protein>
    <submittedName>
        <fullName evidence="2">Uncharacterized protein</fullName>
    </submittedName>
</protein>
<keyword evidence="3" id="KW-1185">Reference proteome</keyword>
<evidence type="ECO:0000313" key="3">
    <source>
        <dbReference type="Proteomes" id="UP000191672"/>
    </source>
</evidence>